<dbReference type="Gene3D" id="2.60.120.740">
    <property type="match status" value="1"/>
</dbReference>
<dbReference type="FunFam" id="2.60.120.740:FF:000001">
    <property type="entry name" value="Adhesion G protein-coupled receptor L2"/>
    <property type="match status" value="1"/>
</dbReference>
<dbReference type="PROSITE" id="PS50228">
    <property type="entry name" value="SUEL_LECTIN"/>
    <property type="match status" value="1"/>
</dbReference>
<evidence type="ECO:0000256" key="2">
    <source>
        <dbReference type="ARBA" id="ARBA00022737"/>
    </source>
</evidence>
<dbReference type="GO" id="GO:0030246">
    <property type="term" value="F:carbohydrate binding"/>
    <property type="evidence" value="ECO:0007669"/>
    <property type="project" value="UniProtKB-KW"/>
</dbReference>
<keyword evidence="2" id="KW-0677">Repeat</keyword>
<dbReference type="InterPro" id="IPR000922">
    <property type="entry name" value="Lectin_gal-bd_dom"/>
</dbReference>
<dbReference type="Pfam" id="PF02140">
    <property type="entry name" value="SUEL_Lectin"/>
    <property type="match status" value="1"/>
</dbReference>
<sequence length="109" mass="11867">VVLICEDGCSSLDCGGDLIQIINANYRRANSRICSNGIPDAQTKNTNCYAPRTFSTVSAQCNGQKRCTLRASNTIFTDPCVGTFKYLTVSYFCSRKSMTCEHGTATLTC</sequence>
<evidence type="ECO:0000259" key="3">
    <source>
        <dbReference type="PROSITE" id="PS50228"/>
    </source>
</evidence>
<dbReference type="OrthoDB" id="1100386at2759"/>
<proteinExistence type="predicted"/>
<protein>
    <submittedName>
        <fullName evidence="4">Rhamnose-binding lectin-like</fullName>
    </submittedName>
</protein>
<keyword evidence="1" id="KW-0430">Lectin</keyword>
<gene>
    <name evidence="4" type="ORF">DAT39_002950</name>
</gene>
<evidence type="ECO:0000313" key="4">
    <source>
        <dbReference type="EMBL" id="KAF5907285.1"/>
    </source>
</evidence>
<feature type="non-terminal residue" evidence="4">
    <location>
        <position position="109"/>
    </location>
</feature>
<feature type="domain" description="SUEL-type lectin" evidence="3">
    <location>
        <begin position="1"/>
        <end position="94"/>
    </location>
</feature>
<dbReference type="EMBL" id="QNUK01000023">
    <property type="protein sequence ID" value="KAF5907285.1"/>
    <property type="molecule type" value="Genomic_DNA"/>
</dbReference>
<dbReference type="PANTHER" id="PTHR46780">
    <property type="entry name" value="PROTEIN EVA-1"/>
    <property type="match status" value="1"/>
</dbReference>
<organism evidence="4 5">
    <name type="scientific">Clarias magur</name>
    <name type="common">Asian catfish</name>
    <name type="synonym">Macropteronotus magur</name>
    <dbReference type="NCBI Taxonomy" id="1594786"/>
    <lineage>
        <taxon>Eukaryota</taxon>
        <taxon>Metazoa</taxon>
        <taxon>Chordata</taxon>
        <taxon>Craniata</taxon>
        <taxon>Vertebrata</taxon>
        <taxon>Euteleostomi</taxon>
        <taxon>Actinopterygii</taxon>
        <taxon>Neopterygii</taxon>
        <taxon>Teleostei</taxon>
        <taxon>Ostariophysi</taxon>
        <taxon>Siluriformes</taxon>
        <taxon>Clariidae</taxon>
        <taxon>Clarias</taxon>
    </lineage>
</organism>
<comment type="caution">
    <text evidence="4">The sequence shown here is derived from an EMBL/GenBank/DDBJ whole genome shotgun (WGS) entry which is preliminary data.</text>
</comment>
<dbReference type="InterPro" id="IPR043159">
    <property type="entry name" value="Lectin_gal-bd_sf"/>
</dbReference>
<evidence type="ECO:0000256" key="1">
    <source>
        <dbReference type="ARBA" id="ARBA00022734"/>
    </source>
</evidence>
<reference evidence="4" key="1">
    <citation type="submission" date="2020-07" db="EMBL/GenBank/DDBJ databases">
        <title>Clarias magur genome sequencing, assembly and annotation.</title>
        <authorList>
            <person name="Kushwaha B."/>
            <person name="Kumar R."/>
            <person name="Das P."/>
            <person name="Joshi C.G."/>
            <person name="Kumar D."/>
            <person name="Nagpure N.S."/>
            <person name="Pandey M."/>
            <person name="Agarwal S."/>
            <person name="Srivastava S."/>
            <person name="Singh M."/>
            <person name="Sahoo L."/>
            <person name="Jayasankar P."/>
            <person name="Meher P.K."/>
            <person name="Koringa P.G."/>
            <person name="Iquebal M.A."/>
            <person name="Das S.P."/>
            <person name="Bit A."/>
            <person name="Patnaik S."/>
            <person name="Patel N."/>
            <person name="Shah T.M."/>
            <person name="Hinsu A."/>
            <person name="Jena J.K."/>
        </authorList>
    </citation>
    <scope>NUCLEOTIDE SEQUENCE</scope>
    <source>
        <strain evidence="4">CIFAMagur01</strain>
        <tissue evidence="4">Testis</tissue>
    </source>
</reference>
<feature type="non-terminal residue" evidence="4">
    <location>
        <position position="1"/>
    </location>
</feature>
<evidence type="ECO:0000313" key="5">
    <source>
        <dbReference type="Proteomes" id="UP000727407"/>
    </source>
</evidence>
<keyword evidence="5" id="KW-1185">Reference proteome</keyword>
<name>A0A8J4U6C2_CLAMG</name>
<dbReference type="AlphaFoldDB" id="A0A8J4U6C2"/>
<dbReference type="Proteomes" id="UP000727407">
    <property type="component" value="Unassembled WGS sequence"/>
</dbReference>
<accession>A0A8J4U6C2</accession>